<organism evidence="2 3">
    <name type="scientific">Variimorphobacter saccharofermentans</name>
    <dbReference type="NCBI Taxonomy" id="2755051"/>
    <lineage>
        <taxon>Bacteria</taxon>
        <taxon>Bacillati</taxon>
        <taxon>Bacillota</taxon>
        <taxon>Clostridia</taxon>
        <taxon>Lachnospirales</taxon>
        <taxon>Lachnospiraceae</taxon>
        <taxon>Variimorphobacter</taxon>
    </lineage>
</organism>
<dbReference type="InterPro" id="IPR046207">
    <property type="entry name" value="DUF6240"/>
</dbReference>
<reference evidence="2 3" key="1">
    <citation type="submission" date="2020-07" db="EMBL/GenBank/DDBJ databases">
        <title>Characterization and genome sequencing of isolate MD1, a novel member within the family Lachnospiraceae.</title>
        <authorList>
            <person name="Rettenmaier R."/>
            <person name="Di Bello L."/>
            <person name="Zinser C."/>
            <person name="Scheitz K."/>
            <person name="Liebl W."/>
            <person name="Zverlov V."/>
        </authorList>
    </citation>
    <scope>NUCLEOTIDE SEQUENCE [LARGE SCALE GENOMIC DNA]</scope>
    <source>
        <strain evidence="2 3">MD1</strain>
    </source>
</reference>
<feature type="coiled-coil region" evidence="1">
    <location>
        <begin position="922"/>
        <end position="971"/>
    </location>
</feature>
<dbReference type="InterPro" id="IPR038610">
    <property type="entry name" value="FliK-like_C_sf"/>
</dbReference>
<keyword evidence="1" id="KW-0175">Coiled coil</keyword>
<sequence>MDYKVAREENYKLADISNAAKFTVKNKSDNNLSRLSKGQLISGTVLSVDEDVTLDIQGERITVSKDILKNAVRGEVKTFEVIKASDNEVELKLLDSLSEDNQNTLTATRVQEPDKDYILDRKDKNAKQAEREKAILDMKDKLEEIGIRLTEQDCMLLEKNGIMVDSLTVVGIMNALDKVKSESNSYELAAAGMQKSYGQSSSMEQEIEKRLKEANLPVTSENIQSIKMALEQSSVSANMDDKTMQYLIAQDLEPTIANIYKAYYSGSKAAKNTTNISDEAWKELSSQVQEVIREAGYPVNADNVETAKWLLSNNLPVTKESYAQKKALDEIKNNMNKDAVLDNIIDSMKQGIAPKNVSLYTSEYSALRDTVDQLQNISEEVISQAVREDSDITIKRLLAIQEGLSAKRSDASEEVETEEFSSTAGEAIQETAAAIDGRDYRFEEIKARRQLEEIRLKMTYEAAAQLEKKGFSIELKKLEEVVEALRELENNYYKELLQEQNVEVSEESVQILRDTTQSVQRLQWVPSYVLGSTLSQRKEQTIPSLLTDGNQLQAKLDRAGTAYDALMTVPNAEYGDSIQKAFRNMDGLLAELNIENTEQNQRAVRILGYNNMEINQQSVNQIKAYDMEVNRMMRNLHPQVTVSMIKEGLNPLNMPISELNQVIDRIREEQGITSEERYSNYLIKLEKSNEITPEERKSYIGIYRLLYNVEKTDGAALGAVINSGREVTLEHLLSAVRTGKKGRLDAIIDDEFGTLQSVSREGETITDQLSALQNKDEQNPSDDTRREAVAEQIEYMNQMLKDIAEQVSPGKLQSIQELLYQTEASGSEILPAQLQEPVEEGIWNSIKSIPIEKLWEQVKSVDSKDSTEYEAYTDTVNQIRTLCKNSEQAIRFLNDFQVPATPLHIVMANHILSSGESAITKLKKLEQENIDENLQNNLKETDDISDTLIDKSSMENAYAQLEANAKEVVERACSEEKIDSRRLAELKSIGQQITFLRKMASKEFYQIPIETEKGVTNMNLTIIRGARDTGKLSVTIRSEQLGNMKAEFSLKDQTLSGFISSDSREGLSRLQENISVLEHTAEESNIAIKQVNFGLQQKDNDSYRFQISDEDTNNTITADTERTLYRIAKSVVRMVHLSEQ</sequence>
<dbReference type="Gene3D" id="3.30.750.140">
    <property type="match status" value="1"/>
</dbReference>
<dbReference type="RefSeq" id="WP_228354265.1">
    <property type="nucleotide sequence ID" value="NZ_JACEGA010000001.1"/>
</dbReference>
<dbReference type="AlphaFoldDB" id="A0A839K479"/>
<dbReference type="Proteomes" id="UP000574276">
    <property type="component" value="Unassembled WGS sequence"/>
</dbReference>
<protein>
    <recommendedName>
        <fullName evidence="4">Flagellar hook-length control protein FliK</fullName>
    </recommendedName>
</protein>
<dbReference type="Pfam" id="PF19753">
    <property type="entry name" value="DUF6240"/>
    <property type="match status" value="2"/>
</dbReference>
<proteinExistence type="predicted"/>
<evidence type="ECO:0008006" key="4">
    <source>
        <dbReference type="Google" id="ProtNLM"/>
    </source>
</evidence>
<name>A0A839K479_9FIRM</name>
<dbReference type="EMBL" id="JACEGA010000001">
    <property type="protein sequence ID" value="MBB2184703.1"/>
    <property type="molecule type" value="Genomic_DNA"/>
</dbReference>
<evidence type="ECO:0000313" key="2">
    <source>
        <dbReference type="EMBL" id="MBB2184703.1"/>
    </source>
</evidence>
<accession>A0A839K479</accession>
<comment type="caution">
    <text evidence="2">The sequence shown here is derived from an EMBL/GenBank/DDBJ whole genome shotgun (WGS) entry which is preliminary data.</text>
</comment>
<feature type="coiled-coil region" evidence="1">
    <location>
        <begin position="468"/>
        <end position="495"/>
    </location>
</feature>
<evidence type="ECO:0000313" key="3">
    <source>
        <dbReference type="Proteomes" id="UP000574276"/>
    </source>
</evidence>
<keyword evidence="3" id="KW-1185">Reference proteome</keyword>
<evidence type="ECO:0000256" key="1">
    <source>
        <dbReference type="SAM" id="Coils"/>
    </source>
</evidence>
<gene>
    <name evidence="2" type="ORF">H0486_17695</name>
</gene>